<evidence type="ECO:0000313" key="1">
    <source>
        <dbReference type="EMBL" id="MBB3880889.1"/>
    </source>
</evidence>
<name>A0A7W6F4B5_9SPHN</name>
<proteinExistence type="predicted"/>
<dbReference type="AlphaFoldDB" id="A0A7W6F4B5"/>
<dbReference type="RefSeq" id="WP_183952919.1">
    <property type="nucleotide sequence ID" value="NZ_JACIDH010000024.1"/>
</dbReference>
<evidence type="ECO:0000313" key="2">
    <source>
        <dbReference type="Proteomes" id="UP000538670"/>
    </source>
</evidence>
<gene>
    <name evidence="1" type="ORF">GGR48_003342</name>
</gene>
<accession>A0A7W6F4B5</accession>
<organism evidence="1 2">
    <name type="scientific">Sphingomonas pseudosanguinis</name>
    <dbReference type="NCBI Taxonomy" id="413712"/>
    <lineage>
        <taxon>Bacteria</taxon>
        <taxon>Pseudomonadati</taxon>
        <taxon>Pseudomonadota</taxon>
        <taxon>Alphaproteobacteria</taxon>
        <taxon>Sphingomonadales</taxon>
        <taxon>Sphingomonadaceae</taxon>
        <taxon>Sphingomonas</taxon>
    </lineage>
</organism>
<reference evidence="1 2" key="1">
    <citation type="submission" date="2020-08" db="EMBL/GenBank/DDBJ databases">
        <title>Genomic Encyclopedia of Type Strains, Phase IV (KMG-IV): sequencing the most valuable type-strain genomes for metagenomic binning, comparative biology and taxonomic classification.</title>
        <authorList>
            <person name="Goeker M."/>
        </authorList>
    </citation>
    <scope>NUCLEOTIDE SEQUENCE [LARGE SCALE GENOMIC DNA]</scope>
    <source>
        <strain evidence="1 2">DSM 19512</strain>
    </source>
</reference>
<keyword evidence="1" id="KW-0378">Hydrolase</keyword>
<dbReference type="Proteomes" id="UP000538670">
    <property type="component" value="Unassembled WGS sequence"/>
</dbReference>
<dbReference type="GO" id="GO:0016787">
    <property type="term" value="F:hydrolase activity"/>
    <property type="evidence" value="ECO:0007669"/>
    <property type="project" value="UniProtKB-KW"/>
</dbReference>
<protein>
    <submittedName>
        <fullName evidence="1">Putative amidohydrolase</fullName>
    </submittedName>
</protein>
<sequence length="57" mass="6244">MRVNTSTSMRLARRVKSRYGTWQAVRQASRVENGVYVVSANAAADSDKQDSSIPVTA</sequence>
<keyword evidence="2" id="KW-1185">Reference proteome</keyword>
<dbReference type="EMBL" id="JACIDH010000024">
    <property type="protein sequence ID" value="MBB3880889.1"/>
    <property type="molecule type" value="Genomic_DNA"/>
</dbReference>
<comment type="caution">
    <text evidence="1">The sequence shown here is derived from an EMBL/GenBank/DDBJ whole genome shotgun (WGS) entry which is preliminary data.</text>
</comment>